<comment type="caution">
    <text evidence="2">The sequence shown here is derived from an EMBL/GenBank/DDBJ whole genome shotgun (WGS) entry which is preliminary data.</text>
</comment>
<feature type="compositionally biased region" description="Basic and acidic residues" evidence="1">
    <location>
        <begin position="309"/>
        <end position="320"/>
    </location>
</feature>
<protein>
    <recommendedName>
        <fullName evidence="4">F-box domain-containing protein</fullName>
    </recommendedName>
</protein>
<feature type="region of interest" description="Disordered" evidence="1">
    <location>
        <begin position="376"/>
        <end position="409"/>
    </location>
</feature>
<feature type="region of interest" description="Disordered" evidence="1">
    <location>
        <begin position="39"/>
        <end position="66"/>
    </location>
</feature>
<evidence type="ECO:0000313" key="3">
    <source>
        <dbReference type="Proteomes" id="UP000757232"/>
    </source>
</evidence>
<feature type="region of interest" description="Disordered" evidence="1">
    <location>
        <begin position="294"/>
        <end position="343"/>
    </location>
</feature>
<organism evidence="2 3">
    <name type="scientific">Sanghuangporus baumii</name>
    <name type="common">Phellinus baumii</name>
    <dbReference type="NCBI Taxonomy" id="108892"/>
    <lineage>
        <taxon>Eukaryota</taxon>
        <taxon>Fungi</taxon>
        <taxon>Dikarya</taxon>
        <taxon>Basidiomycota</taxon>
        <taxon>Agaricomycotina</taxon>
        <taxon>Agaricomycetes</taxon>
        <taxon>Hymenochaetales</taxon>
        <taxon>Hymenochaetaceae</taxon>
        <taxon>Sanghuangporus</taxon>
    </lineage>
</organism>
<dbReference type="Proteomes" id="UP000757232">
    <property type="component" value="Unassembled WGS sequence"/>
</dbReference>
<proteinExistence type="predicted"/>
<evidence type="ECO:0008006" key="4">
    <source>
        <dbReference type="Google" id="ProtNLM"/>
    </source>
</evidence>
<sequence>MSVAVQAMVGAAPAPAIPNRGSPSPSAVERSQLIDISSKPSFSRRPLPPVPGVTRNSSVMSSSPLSRPARASFISSARSMGLATICSNMRVLSCLLRFLTWSDFHSLSGTSRGIRRLFLDANVKETVFARFVPGYRIALKERDRRLWEDNIRMTYADLGLLIAALDLPLHRYPMQALSVLSSDLPTWEQINTTKLFRSYSLGHSRAVLLLQNLVYSSTRPVPSDLDAPLLRPSGSPSQTGLRELTFPAPLAYADLDMTNGSSSSSKSRPPSDSGDTAARSSSFSSKMVVLKSLKQHSKKWGPENGSLESDLRKSKRDRSTSRISIFGGQRPPPLPQPSTEPDALRYYSGSWRRSYYVPPPSDDGVLKPPKRRFVTSRYSSNSSLGSSPSPSSSRLAATPNNASSPHDLYSATTRSRAPILRVFVPCAEFTDEVITACEDQLIDDGLWEHMSVGDVVCNFGYVPLAEEPEENGQEKDHRRWLVFTGAQLEIYRPTQPPPITGALSLPSPFYYTHILPPFINPRLRLILPSFRAHYSLAPLTTKVTSPQTPGGYARVKTFAWLASFDVYPSPGSLVSSGWAGEWVLQGEGTPEGKIALQDALRGGQETEHEYEVMLENCGAGKLWLRSVPRLIFFSSWRVALLTIVIFFPG</sequence>
<gene>
    <name evidence="2" type="ORF">A7U60_g8172</name>
</gene>
<evidence type="ECO:0000256" key="1">
    <source>
        <dbReference type="SAM" id="MobiDB-lite"/>
    </source>
</evidence>
<feature type="compositionally biased region" description="Low complexity" evidence="1">
    <location>
        <begin position="260"/>
        <end position="275"/>
    </location>
</feature>
<feature type="region of interest" description="Disordered" evidence="1">
    <location>
        <begin position="257"/>
        <end position="281"/>
    </location>
</feature>
<feature type="compositionally biased region" description="Low complexity" evidence="1">
    <location>
        <begin position="376"/>
        <end position="395"/>
    </location>
</feature>
<name>A0A9Q5HRT9_SANBA</name>
<dbReference type="AlphaFoldDB" id="A0A9Q5HRT9"/>
<feature type="compositionally biased region" description="Low complexity" evidence="1">
    <location>
        <begin position="57"/>
        <end position="66"/>
    </location>
</feature>
<feature type="compositionally biased region" description="Polar residues" evidence="1">
    <location>
        <begin position="398"/>
        <end position="409"/>
    </location>
</feature>
<accession>A0A9Q5HRT9</accession>
<dbReference type="OrthoDB" id="3269821at2759"/>
<evidence type="ECO:0000313" key="2">
    <source>
        <dbReference type="EMBL" id="OCB84652.1"/>
    </source>
</evidence>
<keyword evidence="3" id="KW-1185">Reference proteome</keyword>
<reference evidence="2" key="1">
    <citation type="submission" date="2016-06" db="EMBL/GenBank/DDBJ databases">
        <title>Draft Genome sequence of the fungus Inonotus baumii.</title>
        <authorList>
            <person name="Zhu H."/>
            <person name="Lin W."/>
        </authorList>
    </citation>
    <scope>NUCLEOTIDE SEQUENCE</scope>
    <source>
        <strain evidence="2">821</strain>
    </source>
</reference>
<dbReference type="EMBL" id="LNZH02000214">
    <property type="protein sequence ID" value="OCB84652.1"/>
    <property type="molecule type" value="Genomic_DNA"/>
</dbReference>